<reference evidence="2" key="1">
    <citation type="submission" date="2018-04" db="EMBL/GenBank/DDBJ databases">
        <title>Transcriptome assembly of Sipha flava.</title>
        <authorList>
            <person name="Scully E.D."/>
            <person name="Geib S.M."/>
            <person name="Palmer N.A."/>
            <person name="Koch K."/>
            <person name="Bradshaw J."/>
            <person name="Heng-Moss T."/>
            <person name="Sarath G."/>
        </authorList>
    </citation>
    <scope>NUCLEOTIDE SEQUENCE</scope>
</reference>
<dbReference type="OrthoDB" id="116380at2759"/>
<organism evidence="2">
    <name type="scientific">Sipha flava</name>
    <name type="common">yellow sugarcane aphid</name>
    <dbReference type="NCBI Taxonomy" id="143950"/>
    <lineage>
        <taxon>Eukaryota</taxon>
        <taxon>Metazoa</taxon>
        <taxon>Ecdysozoa</taxon>
        <taxon>Arthropoda</taxon>
        <taxon>Hexapoda</taxon>
        <taxon>Insecta</taxon>
        <taxon>Pterygota</taxon>
        <taxon>Neoptera</taxon>
        <taxon>Paraneoptera</taxon>
        <taxon>Hemiptera</taxon>
        <taxon>Sternorrhyncha</taxon>
        <taxon>Aphidomorpha</taxon>
        <taxon>Aphidoidea</taxon>
        <taxon>Aphididae</taxon>
        <taxon>Sipha</taxon>
    </lineage>
</organism>
<evidence type="ECO:0000256" key="1">
    <source>
        <dbReference type="SAM" id="MobiDB-lite"/>
    </source>
</evidence>
<sequence length="121" mass="14165">MYLPHCGLNIITYENTVYRAYNTFKTDKKLLHSSPKTRKKHTSHDTRVVFVYLQLRVIRAFKSTLEDLEERRSIHSLRTTTTSSRGRPLSDNITYIDEEHHHNHNYQAVPPSNNKTPLSEG</sequence>
<feature type="region of interest" description="Disordered" evidence="1">
    <location>
        <begin position="98"/>
        <end position="121"/>
    </location>
</feature>
<accession>A0A2S2QBT1</accession>
<protein>
    <submittedName>
        <fullName evidence="2">Uncharacterized protein</fullName>
    </submittedName>
</protein>
<evidence type="ECO:0000313" key="2">
    <source>
        <dbReference type="EMBL" id="MBY75194.1"/>
    </source>
</evidence>
<gene>
    <name evidence="2" type="ORF">g.108347</name>
</gene>
<feature type="compositionally biased region" description="Polar residues" evidence="1">
    <location>
        <begin position="110"/>
        <end position="121"/>
    </location>
</feature>
<proteinExistence type="predicted"/>
<name>A0A2S2QBT1_9HEMI</name>
<dbReference type="EMBL" id="GGMS01005991">
    <property type="protein sequence ID" value="MBY75194.1"/>
    <property type="molecule type" value="Transcribed_RNA"/>
</dbReference>
<dbReference type="AlphaFoldDB" id="A0A2S2QBT1"/>